<evidence type="ECO:0000256" key="2">
    <source>
        <dbReference type="ARBA" id="ARBA00022737"/>
    </source>
</evidence>
<sequence length="708" mass="81146">MKPTKEVSLKDAIIRVKLMDDGKLLVVDAKSVIRFLDLMSLRTLSGFKCAIEYSSFKRQVFDFSGNGLYFTLISSTKKESLLYNAKSKRAIAKMDRHSGEVNCVAIDPSSKYMFSCGDDGKSYAIDIINKRVAFTLPIHSDAINDLAFSKNAQWAATASYDKKIYLFNMITMTKKCKLIGHKEAVLQVHFLSENRLFSIDKANTAIVWDYEKGKIIQRLEGVHDDISSITSSQDGVFLFLGTELGYVIVYELESYKILSRKYIKLSSTITALEFDGKTSQLIVATENSNLLIYDIFESQERITKLLKIKNYKKIQEIVEKNPLLAYTKAYQIVISIWNTTVKKARLALEKNDKKKALALFGNFQKIPARNSAIKAIISEYQEFDKFAKFAQESKFPLAYALALKHPHYQDSQLYKTLELNWKKTFSEAKRYAIDPNGAELAREILAPYRGVTQKTKFIQDLLAKSEVYKRFRIAIGQKDFKVAFELIKLNSFLKELPDYSALINYGDSLYIKSQKFLQQDNTHEAIKMLRILVDFTDFSLDAKKLMKSIECRHKFYAAIKEDDMTTAYNILALNEDLQNTQDAKKLQKEYNDAVATANEFALDANIKGLNRVLEKYIKVSSKSSALAGIYGWCYMVELEKAIEERRDQATIEKGIKNYILYFGLQDQIESLFNIFKDNYPQTKLNLKLQTKGSKSMWRTSMIVNSILD</sequence>
<evidence type="ECO:0000313" key="4">
    <source>
        <dbReference type="EMBL" id="EQB40356.1"/>
    </source>
</evidence>
<proteinExistence type="predicted"/>
<keyword evidence="1 3" id="KW-0853">WD repeat</keyword>
<keyword evidence="5" id="KW-1185">Reference proteome</keyword>
<keyword evidence="2" id="KW-0677">Repeat</keyword>
<dbReference type="PROSITE" id="PS50082">
    <property type="entry name" value="WD_REPEATS_2"/>
    <property type="match status" value="1"/>
</dbReference>
<accession>T0JQD8</accession>
<dbReference type="EMBL" id="AUPZ01000002">
    <property type="protein sequence ID" value="EQB40356.1"/>
    <property type="molecule type" value="Genomic_DNA"/>
</dbReference>
<dbReference type="PATRIC" id="fig|1172190.3.peg.145"/>
<dbReference type="STRING" id="1172190.M947_00745"/>
<dbReference type="eggNOG" id="COG2319">
    <property type="taxonomic scope" value="Bacteria"/>
</dbReference>
<evidence type="ECO:0000313" key="5">
    <source>
        <dbReference type="Proteomes" id="UP000015520"/>
    </source>
</evidence>
<evidence type="ECO:0000256" key="3">
    <source>
        <dbReference type="PROSITE-ProRule" id="PRU00221"/>
    </source>
</evidence>
<dbReference type="InterPro" id="IPR015943">
    <property type="entry name" value="WD40/YVTN_repeat-like_dom_sf"/>
</dbReference>
<dbReference type="InterPro" id="IPR050505">
    <property type="entry name" value="WDR55/POC1"/>
</dbReference>
<dbReference type="InterPro" id="IPR036322">
    <property type="entry name" value="WD40_repeat_dom_sf"/>
</dbReference>
<dbReference type="Pfam" id="PF00400">
    <property type="entry name" value="WD40"/>
    <property type="match status" value="2"/>
</dbReference>
<reference evidence="4 5" key="1">
    <citation type="submission" date="2013-07" db="EMBL/GenBank/DDBJ databases">
        <title>Sulfurimonas hongkongensis AST-10 Genome Sequencing.</title>
        <authorList>
            <person name="Cai L."/>
            <person name="Zhang T."/>
        </authorList>
    </citation>
    <scope>NUCLEOTIDE SEQUENCE [LARGE SCALE GENOMIC DNA]</scope>
    <source>
        <strain evidence="4 5">AST-10</strain>
    </source>
</reference>
<dbReference type="Gene3D" id="2.130.10.10">
    <property type="entry name" value="YVTN repeat-like/Quinoprotein amine dehydrogenase"/>
    <property type="match status" value="1"/>
</dbReference>
<evidence type="ECO:0000256" key="1">
    <source>
        <dbReference type="ARBA" id="ARBA00022574"/>
    </source>
</evidence>
<dbReference type="Proteomes" id="UP000015520">
    <property type="component" value="Unassembled WGS sequence"/>
</dbReference>
<dbReference type="SMART" id="SM00320">
    <property type="entry name" value="WD40"/>
    <property type="match status" value="5"/>
</dbReference>
<organism evidence="4 5">
    <name type="scientific">Sulfurimonas hongkongensis</name>
    <dbReference type="NCBI Taxonomy" id="1172190"/>
    <lineage>
        <taxon>Bacteria</taxon>
        <taxon>Pseudomonadati</taxon>
        <taxon>Campylobacterota</taxon>
        <taxon>Epsilonproteobacteria</taxon>
        <taxon>Campylobacterales</taxon>
        <taxon>Sulfurimonadaceae</taxon>
        <taxon>Sulfurimonas</taxon>
    </lineage>
</organism>
<dbReference type="PANTHER" id="PTHR44019">
    <property type="entry name" value="WD REPEAT-CONTAINING PROTEIN 55"/>
    <property type="match status" value="1"/>
</dbReference>
<dbReference type="InterPro" id="IPR001680">
    <property type="entry name" value="WD40_rpt"/>
</dbReference>
<comment type="caution">
    <text evidence="4">The sequence shown here is derived from an EMBL/GenBank/DDBJ whole genome shotgun (WGS) entry which is preliminary data.</text>
</comment>
<dbReference type="RefSeq" id="WP_021286434.1">
    <property type="nucleotide sequence ID" value="NZ_AUPZ01000002.1"/>
</dbReference>
<protein>
    <submittedName>
        <fullName evidence="4">Uncharacterized protein</fullName>
    </submittedName>
</protein>
<dbReference type="AlphaFoldDB" id="T0JQD8"/>
<dbReference type="OrthoDB" id="5337252at2"/>
<dbReference type="PANTHER" id="PTHR44019:SF8">
    <property type="entry name" value="POC1 CENTRIOLAR PROTEIN HOMOLOG"/>
    <property type="match status" value="1"/>
</dbReference>
<name>T0JQD8_9BACT</name>
<dbReference type="SUPFAM" id="SSF50978">
    <property type="entry name" value="WD40 repeat-like"/>
    <property type="match status" value="1"/>
</dbReference>
<feature type="repeat" description="WD" evidence="3">
    <location>
        <begin position="136"/>
        <end position="169"/>
    </location>
</feature>
<gene>
    <name evidence="4" type="ORF">M947_00745</name>
</gene>